<dbReference type="KEGG" id="dca:Desca_2225"/>
<protein>
    <submittedName>
        <fullName evidence="4">VanW family protein</fullName>
    </submittedName>
</protein>
<gene>
    <name evidence="4" type="ordered locus">Desca_2225</name>
</gene>
<dbReference type="Pfam" id="PF07501">
    <property type="entry name" value="G5"/>
    <property type="match status" value="1"/>
</dbReference>
<dbReference type="HOGENOM" id="CLU_011572_2_1_9"/>
<dbReference type="InterPro" id="IPR007391">
    <property type="entry name" value="Vancomycin_resist_VanW"/>
</dbReference>
<dbReference type="RefSeq" id="WP_013810628.1">
    <property type="nucleotide sequence ID" value="NC_015565.1"/>
</dbReference>
<dbReference type="STRING" id="868595.Desca_2225"/>
<dbReference type="EMBL" id="CP002736">
    <property type="protein sequence ID" value="AEF95063.1"/>
    <property type="molecule type" value="Genomic_DNA"/>
</dbReference>
<dbReference type="Gene3D" id="2.20.230.10">
    <property type="entry name" value="Resuscitation-promoting factor rpfb"/>
    <property type="match status" value="1"/>
</dbReference>
<keyword evidence="5" id="KW-1185">Reference proteome</keyword>
<evidence type="ECO:0000313" key="5">
    <source>
        <dbReference type="Proteomes" id="UP000009226"/>
    </source>
</evidence>
<dbReference type="SMART" id="SM01208">
    <property type="entry name" value="G5"/>
    <property type="match status" value="1"/>
</dbReference>
<dbReference type="InterPro" id="IPR011098">
    <property type="entry name" value="G5_dom"/>
</dbReference>
<feature type="transmembrane region" description="Helical" evidence="2">
    <location>
        <begin position="12"/>
        <end position="32"/>
    </location>
</feature>
<keyword evidence="2" id="KW-1133">Transmembrane helix</keyword>
<name>F6B2V5_DESCC</name>
<evidence type="ECO:0000259" key="3">
    <source>
        <dbReference type="PROSITE" id="PS51109"/>
    </source>
</evidence>
<dbReference type="PANTHER" id="PTHR35788">
    <property type="entry name" value="EXPORTED PROTEIN-RELATED"/>
    <property type="match status" value="1"/>
</dbReference>
<proteinExistence type="predicted"/>
<evidence type="ECO:0000313" key="4">
    <source>
        <dbReference type="EMBL" id="AEF95063.1"/>
    </source>
</evidence>
<dbReference type="AlphaFoldDB" id="F6B2V5"/>
<dbReference type="eggNOG" id="COG2720">
    <property type="taxonomic scope" value="Bacteria"/>
</dbReference>
<dbReference type="InterPro" id="IPR022029">
    <property type="entry name" value="YoaR-like_PG-bd"/>
</dbReference>
<evidence type="ECO:0000256" key="1">
    <source>
        <dbReference type="ARBA" id="ARBA00022729"/>
    </source>
</evidence>
<organism evidence="4 5">
    <name type="scientific">Desulfotomaculum nigrificans (strain DSM 14880 / VKM B-2319 / CO-1-SRB)</name>
    <name type="common">Desulfotomaculum carboxydivorans</name>
    <dbReference type="NCBI Taxonomy" id="868595"/>
    <lineage>
        <taxon>Bacteria</taxon>
        <taxon>Bacillati</taxon>
        <taxon>Bacillota</taxon>
        <taxon>Clostridia</taxon>
        <taxon>Eubacteriales</taxon>
        <taxon>Desulfotomaculaceae</taxon>
        <taxon>Desulfotomaculum</taxon>
    </lineage>
</organism>
<keyword evidence="2" id="KW-0812">Transmembrane</keyword>
<keyword evidence="2" id="KW-0472">Membrane</keyword>
<accession>F6B2V5</accession>
<feature type="domain" description="G5" evidence="3">
    <location>
        <begin position="369"/>
        <end position="448"/>
    </location>
</feature>
<reference evidence="4 5" key="1">
    <citation type="submission" date="2011-05" db="EMBL/GenBank/DDBJ databases">
        <title>Complete sequence of Desulfotomaculum carboxydivorans CO-1-SRB.</title>
        <authorList>
            <consortium name="US DOE Joint Genome Institute"/>
            <person name="Lucas S."/>
            <person name="Han J."/>
            <person name="Lapidus A."/>
            <person name="Cheng J.-F."/>
            <person name="Goodwin L."/>
            <person name="Pitluck S."/>
            <person name="Peters L."/>
            <person name="Mikhailova N."/>
            <person name="Lu M."/>
            <person name="Han C."/>
            <person name="Tapia R."/>
            <person name="Land M."/>
            <person name="Hauser L."/>
            <person name="Kyrpides N."/>
            <person name="Ivanova N."/>
            <person name="Pagani I."/>
            <person name="Stams A."/>
            <person name="Plugge C."/>
            <person name="Muyzer G."/>
            <person name="Kuever J."/>
            <person name="Parshina S."/>
            <person name="Ivanova A."/>
            <person name="Nazina T."/>
            <person name="Woyke T."/>
        </authorList>
    </citation>
    <scope>NUCLEOTIDE SEQUENCE [LARGE SCALE GENOMIC DNA]</scope>
    <source>
        <strain evidence="5">DSM 14880 / VKM B-2319 / CO-1-SRB</strain>
    </source>
</reference>
<dbReference type="Pfam" id="PF12229">
    <property type="entry name" value="PG_binding_4"/>
    <property type="match status" value="1"/>
</dbReference>
<keyword evidence="1" id="KW-0732">Signal</keyword>
<evidence type="ECO:0000256" key="2">
    <source>
        <dbReference type="SAM" id="Phobius"/>
    </source>
</evidence>
<dbReference type="InterPro" id="IPR052913">
    <property type="entry name" value="Glycopeptide_resist_protein"/>
</dbReference>
<dbReference type="Pfam" id="PF04294">
    <property type="entry name" value="VanW"/>
    <property type="match status" value="1"/>
</dbReference>
<dbReference type="PANTHER" id="PTHR35788:SF1">
    <property type="entry name" value="EXPORTED PROTEIN"/>
    <property type="match status" value="1"/>
</dbReference>
<dbReference type="Proteomes" id="UP000009226">
    <property type="component" value="Chromosome"/>
</dbReference>
<dbReference type="PROSITE" id="PS51109">
    <property type="entry name" value="G5"/>
    <property type="match status" value="1"/>
</dbReference>
<sequence>MTKHRFKKHTFFILPLVTLVILVSYLILNMSFGPANKILPGVYLMDLNLSNMDRHQALRAVQQLQNRLSQPVTLKYQDMQWTLPLKRIGLKLDARAEVQRAMDIGRYGSPWRKFVERRQAHRGIHLKPQIYIDTNLLEQVVAEATEAIILPPRDAGLVINADDSVEVSPGHAGRLVDVDKLRQDLIHNLLQGNREPIELKLIEVAPGHSTEEVKAMGVDTLLGSYSTHFDPNMVNRTYNISVAAAALDGLTISPHEVVSFNDVVGPRSTEAGYKSAPVIINNELVDDFGGGVCQVSTTLYNAVLLSNLEIVERTNHSIPIQYVPIGRDATVVFDAVDFKFRNNTDYWLYIQSYVSDNTLYIKIFGNSRYKREVVVRSWIEETYNPETVIEKDYSIKAGDRVVKQKGMPGYRVAAERVVMQDGRVIKTEKLPSSIYKARNEIISEGMAEPGAILSNQDLNE</sequence>